<name>Q6LTI6_PHOPR</name>
<evidence type="ECO:0000259" key="1">
    <source>
        <dbReference type="PROSITE" id="PS50994"/>
    </source>
</evidence>
<protein>
    <submittedName>
        <fullName evidence="2">Transposase</fullName>
    </submittedName>
</protein>
<dbReference type="STRING" id="298386.PBPRA0979"/>
<organism evidence="2 3">
    <name type="scientific">Photobacterium profundum (strain SS9)</name>
    <dbReference type="NCBI Taxonomy" id="298386"/>
    <lineage>
        <taxon>Bacteria</taxon>
        <taxon>Pseudomonadati</taxon>
        <taxon>Pseudomonadota</taxon>
        <taxon>Gammaproteobacteria</taxon>
        <taxon>Vibrionales</taxon>
        <taxon>Vibrionaceae</taxon>
        <taxon>Photobacterium</taxon>
    </lineage>
</organism>
<dbReference type="InterPro" id="IPR012337">
    <property type="entry name" value="RNaseH-like_sf"/>
</dbReference>
<dbReference type="InterPro" id="IPR036397">
    <property type="entry name" value="RNaseH_sf"/>
</dbReference>
<dbReference type="HOGENOM" id="CLU_017991_1_0_6"/>
<sequence length="576" mass="67259">MMNRKVMPLSDSFYDEFDLSSGVVIDEQPTEVFSTSVARDLATYSSQQQTEAIFRLKLIKFLVRRIYGGWTQKNLEPLLLEAQSTFNEKLPNWRTAARWFSCYRSTGYSIESLIPKHHKRGSRAIKKTNSERFYNLALDEKYLTHERPSVADAYQFYCDLIDNYNSGKERKVKPISKRTFYNRINRLPPYDVDLARYGKEYTERKYRTIGRFPRPSRVLERVEIDHTPLDLMLVDDELLLPIGRPYLTLLIDVYSKCVLGFYIGFNEPSYDSVRRALTVSCLSKSWVNTKYPDIKNEWPCEGKIRELVVDNGAEFWSKSLDDACAVVVSNIDYNRPGQPWCKPLIERFFGKINQKFLIAFPGKTFSNPIKLDGYKPEKDAVMRVSTFMDLFHKWIIDIYHYEPDSKMTSIPIVKWKESVSKHMFPVYRDDKAEKLKIDLAKVDVCALQKSGIHIHRLVYTSDELMQYRKCHPVPCGEKSLKLKVKTLHTLISHINVYLDEEHRYLKVPCVDPDGYTEGLSLFEHDINHRFITTFTESQVDTALLAESRLYLHNRKKEALFQIIVVIGMPLLTFAEN</sequence>
<dbReference type="InterPro" id="IPR001584">
    <property type="entry name" value="Integrase_cat-core"/>
</dbReference>
<gene>
    <name evidence="2" type="ordered locus">PBPRA0979</name>
</gene>
<dbReference type="SUPFAM" id="SSF53098">
    <property type="entry name" value="Ribonuclease H-like"/>
    <property type="match status" value="1"/>
</dbReference>
<reference evidence="3" key="1">
    <citation type="journal article" date="2005" name="Science">
        <title>Life at depth: Photobacterium profundum genome sequence and expression analysis.</title>
        <authorList>
            <person name="Vezzi A."/>
            <person name="Campanaro S."/>
            <person name="D'Angelo M."/>
            <person name="Simonato F."/>
            <person name="Vitulo N."/>
            <person name="Lauro F.M."/>
            <person name="Cestaro A."/>
            <person name="Malacrida G."/>
            <person name="Simionati B."/>
            <person name="Cannata N."/>
            <person name="Romualdi C."/>
            <person name="Bartlett D.H."/>
            <person name="Valle G."/>
        </authorList>
    </citation>
    <scope>NUCLEOTIDE SEQUENCE [LARGE SCALE GENOMIC DNA]</scope>
    <source>
        <strain evidence="3">ATCC BAA-1253 / SS9</strain>
    </source>
</reference>
<accession>Q6LTI6</accession>
<dbReference type="Proteomes" id="UP000000593">
    <property type="component" value="Chromosome 1"/>
</dbReference>
<dbReference type="eggNOG" id="COG2801">
    <property type="taxonomic scope" value="Bacteria"/>
</dbReference>
<dbReference type="GO" id="GO:0015074">
    <property type="term" value="P:DNA integration"/>
    <property type="evidence" value="ECO:0007669"/>
    <property type="project" value="InterPro"/>
</dbReference>
<dbReference type="Gene3D" id="3.30.420.10">
    <property type="entry name" value="Ribonuclease H-like superfamily/Ribonuclease H"/>
    <property type="match status" value="1"/>
</dbReference>
<evidence type="ECO:0000313" key="2">
    <source>
        <dbReference type="EMBL" id="CAG19390.1"/>
    </source>
</evidence>
<evidence type="ECO:0000313" key="3">
    <source>
        <dbReference type="Proteomes" id="UP000000593"/>
    </source>
</evidence>
<keyword evidence="3" id="KW-1185">Reference proteome</keyword>
<dbReference type="EMBL" id="CR378666">
    <property type="protein sequence ID" value="CAG19390.1"/>
    <property type="molecule type" value="Genomic_DNA"/>
</dbReference>
<proteinExistence type="predicted"/>
<dbReference type="PROSITE" id="PS50994">
    <property type="entry name" value="INTEGRASE"/>
    <property type="match status" value="1"/>
</dbReference>
<dbReference type="KEGG" id="ppr:PBPRA0979"/>
<dbReference type="AlphaFoldDB" id="Q6LTI6"/>
<dbReference type="GO" id="GO:0003676">
    <property type="term" value="F:nucleic acid binding"/>
    <property type="evidence" value="ECO:0007669"/>
    <property type="project" value="InterPro"/>
</dbReference>
<feature type="domain" description="Integrase catalytic" evidence="1">
    <location>
        <begin position="211"/>
        <end position="411"/>
    </location>
</feature>